<feature type="compositionally biased region" description="Acidic residues" evidence="1">
    <location>
        <begin position="663"/>
        <end position="672"/>
    </location>
</feature>
<feature type="transmembrane region" description="Helical" evidence="2">
    <location>
        <begin position="12"/>
        <end position="34"/>
    </location>
</feature>
<feature type="transmembrane region" description="Helical" evidence="2">
    <location>
        <begin position="263"/>
        <end position="281"/>
    </location>
</feature>
<sequence length="682" mass="73463">MAYNSPSNRAWYTRLDVVAAVGGLAVALLLFPLRFFASQVYIQTVPIVLGLACGLYLLAIRAGEQTATDQETAFPTLPSPVALALPSVAIVGMGLLVLIVAIQDTRSVLFFAMASAVASTIFAQIAFASERDFNRRLLLSQIIAFATVFSATAFYVTPGLIGIDAWTHVPMLSETIHEAGELGAISGNKHYTSPFYHLTVVASALVYDVSLVYALYLSIGLVIPLSALLVYATAAFFVPERWAILAAALYACGTYTLHWSMHVIPTSLGLVFFLGVVYALVRVMRTDYSLRDFGFLVLLTIAVILTHQVSTFIMLVMLGSAFLAQLVFTVGPLTPEAGSRAFQSQKPVNLVGLVVFDAGLTIFMWSLTPFREGSFLATVLTWFQETIAQSAGFLNIASSTGDDAAAAAEAGTTFLEELLPYVEVFGFLILLGITFVGCLYVVDRSRAEQSVLSLLFATAIMLVFILGLPMFGIDNFIPTRWFAFLYVPMALLGVVGLRYLAGRLGANVVVACLLCVVLLYPGAMLFAPQSSADNPVFPSQNERLAYEQDELAAVSSIGELSGHPEADGIRPDQILYTDHPYQTVFYRTGAYHSDTAVVPYDGAAEHPVTVHRSTDEGATFYRNEDGRGEPRDVEHDRLCRPTQAVVYTNGDVSMCVASPVTEIPDDQPEPGGDDGGTGGGGP</sequence>
<evidence type="ECO:0000313" key="3">
    <source>
        <dbReference type="EMBL" id="MFC4990355.1"/>
    </source>
</evidence>
<feature type="transmembrane region" description="Helical" evidence="2">
    <location>
        <begin position="479"/>
        <end position="501"/>
    </location>
</feature>
<dbReference type="EMBL" id="JBHSJG010000072">
    <property type="protein sequence ID" value="MFC4990355.1"/>
    <property type="molecule type" value="Genomic_DNA"/>
</dbReference>
<reference evidence="3 4" key="1">
    <citation type="journal article" date="2019" name="Int. J. Syst. Evol. Microbiol.">
        <title>The Global Catalogue of Microorganisms (GCM) 10K type strain sequencing project: providing services to taxonomists for standard genome sequencing and annotation.</title>
        <authorList>
            <consortium name="The Broad Institute Genomics Platform"/>
            <consortium name="The Broad Institute Genome Sequencing Center for Infectious Disease"/>
            <person name="Wu L."/>
            <person name="Ma J."/>
        </authorList>
    </citation>
    <scope>NUCLEOTIDE SEQUENCE [LARGE SCALE GENOMIC DNA]</scope>
    <source>
        <strain evidence="3 4">CGMCC 1.15824</strain>
    </source>
</reference>
<feature type="transmembrane region" description="Helical" evidence="2">
    <location>
        <begin position="288"/>
        <end position="306"/>
    </location>
</feature>
<evidence type="ECO:0000313" key="4">
    <source>
        <dbReference type="Proteomes" id="UP001595925"/>
    </source>
</evidence>
<dbReference type="RefSeq" id="WP_224828674.1">
    <property type="nucleotide sequence ID" value="NZ_JAIVEF010000009.1"/>
</dbReference>
<feature type="transmembrane region" description="Helical" evidence="2">
    <location>
        <begin position="40"/>
        <end position="60"/>
    </location>
</feature>
<evidence type="ECO:0000256" key="2">
    <source>
        <dbReference type="SAM" id="Phobius"/>
    </source>
</evidence>
<keyword evidence="2" id="KW-0472">Membrane</keyword>
<feature type="transmembrane region" description="Helical" evidence="2">
    <location>
        <begin position="347"/>
        <end position="367"/>
    </location>
</feature>
<feature type="transmembrane region" description="Helical" evidence="2">
    <location>
        <begin position="108"/>
        <end position="127"/>
    </location>
</feature>
<organism evidence="3 4">
    <name type="scientific">Saliphagus infecundisoli</name>
    <dbReference type="NCBI Taxonomy" id="1849069"/>
    <lineage>
        <taxon>Archaea</taxon>
        <taxon>Methanobacteriati</taxon>
        <taxon>Methanobacteriota</taxon>
        <taxon>Stenosarchaea group</taxon>
        <taxon>Halobacteria</taxon>
        <taxon>Halobacteriales</taxon>
        <taxon>Natrialbaceae</taxon>
        <taxon>Saliphagus</taxon>
    </lineage>
</organism>
<protein>
    <submittedName>
        <fullName evidence="3">DUF4396 domain-containing protein</fullName>
    </submittedName>
</protein>
<keyword evidence="2" id="KW-1133">Transmembrane helix</keyword>
<feature type="transmembrane region" description="Helical" evidence="2">
    <location>
        <begin position="139"/>
        <end position="163"/>
    </location>
</feature>
<feature type="transmembrane region" description="Helical" evidence="2">
    <location>
        <begin position="228"/>
        <end position="251"/>
    </location>
</feature>
<feature type="transmembrane region" description="Helical" evidence="2">
    <location>
        <begin position="454"/>
        <end position="473"/>
    </location>
</feature>
<keyword evidence="4" id="KW-1185">Reference proteome</keyword>
<feature type="transmembrane region" description="Helical" evidence="2">
    <location>
        <begin position="312"/>
        <end position="335"/>
    </location>
</feature>
<proteinExistence type="predicted"/>
<feature type="transmembrane region" description="Helical" evidence="2">
    <location>
        <begin position="424"/>
        <end position="442"/>
    </location>
</feature>
<accession>A0ABD5QL29</accession>
<feature type="compositionally biased region" description="Gly residues" evidence="1">
    <location>
        <begin position="673"/>
        <end position="682"/>
    </location>
</feature>
<keyword evidence="2" id="KW-0812">Transmembrane</keyword>
<name>A0ABD5QL29_9EURY</name>
<dbReference type="Proteomes" id="UP001595925">
    <property type="component" value="Unassembled WGS sequence"/>
</dbReference>
<evidence type="ECO:0000256" key="1">
    <source>
        <dbReference type="SAM" id="MobiDB-lite"/>
    </source>
</evidence>
<feature type="transmembrane region" description="Helical" evidence="2">
    <location>
        <begin position="81"/>
        <end position="102"/>
    </location>
</feature>
<gene>
    <name evidence="3" type="ORF">ACFPFO_21905</name>
</gene>
<feature type="region of interest" description="Disordered" evidence="1">
    <location>
        <begin position="660"/>
        <end position="682"/>
    </location>
</feature>
<feature type="transmembrane region" description="Helical" evidence="2">
    <location>
        <begin position="508"/>
        <end position="527"/>
    </location>
</feature>
<feature type="transmembrane region" description="Helical" evidence="2">
    <location>
        <begin position="195"/>
        <end position="216"/>
    </location>
</feature>
<comment type="caution">
    <text evidence="3">The sequence shown here is derived from an EMBL/GenBank/DDBJ whole genome shotgun (WGS) entry which is preliminary data.</text>
</comment>
<dbReference type="AlphaFoldDB" id="A0ABD5QL29"/>